<evidence type="ECO:0000313" key="2">
    <source>
        <dbReference type="Proteomes" id="UP000807825"/>
    </source>
</evidence>
<comment type="caution">
    <text evidence="1">The sequence shown here is derived from an EMBL/GenBank/DDBJ whole genome shotgun (WGS) entry which is preliminary data.</text>
</comment>
<proteinExistence type="predicted"/>
<protein>
    <submittedName>
        <fullName evidence="1">Uncharacterized protein</fullName>
    </submittedName>
</protein>
<name>A0A9D6Z383_9BACT</name>
<accession>A0A9D6Z383</accession>
<organism evidence="1 2">
    <name type="scientific">Desulfomonile tiedjei</name>
    <dbReference type="NCBI Taxonomy" id="2358"/>
    <lineage>
        <taxon>Bacteria</taxon>
        <taxon>Pseudomonadati</taxon>
        <taxon>Thermodesulfobacteriota</taxon>
        <taxon>Desulfomonilia</taxon>
        <taxon>Desulfomonilales</taxon>
        <taxon>Desulfomonilaceae</taxon>
        <taxon>Desulfomonile</taxon>
    </lineage>
</organism>
<dbReference type="Proteomes" id="UP000807825">
    <property type="component" value="Unassembled WGS sequence"/>
</dbReference>
<evidence type="ECO:0000313" key="1">
    <source>
        <dbReference type="EMBL" id="MBI5249570.1"/>
    </source>
</evidence>
<sequence length="371" mass="43309">MTRRPNIPGIEKIETNAVLVHRNQPPKPPEHRFIQRTGTKPLIKDARKLTACILNFSLRNNYSVTRYRKLQRIVCSWKDQDSCLHHVDFRFEEMVDDISEQRSLDVTKFNLPLFDSFLDDGAFLSNGDGPVFTPDRKGFEHLALPLTRFLGPNFPIKPSIDREGIVCSSLQRPIQSNIVRLHAKLIDECNLAFESGDFQWLHNLRMLLNECYTIVDMTLHQLYFKARYKPKRGWKFDPKRLGQRQGRRIRDKLEWIFQITGKQLDDAQEELKDFRVLKDIRNHLNHLDPPAIAFTIEDVVNWLNRIQSIGKLLWKMRDKMDEPPSKGIVEIITLPVVEFVPKNLHLQRIPQSNQAGYASVIWPAKEPIFTG</sequence>
<dbReference type="EMBL" id="JACRDE010000234">
    <property type="protein sequence ID" value="MBI5249570.1"/>
    <property type="molecule type" value="Genomic_DNA"/>
</dbReference>
<reference evidence="1" key="1">
    <citation type="submission" date="2020-07" db="EMBL/GenBank/DDBJ databases">
        <title>Huge and variable diversity of episymbiotic CPR bacteria and DPANN archaea in groundwater ecosystems.</title>
        <authorList>
            <person name="He C.Y."/>
            <person name="Keren R."/>
            <person name="Whittaker M."/>
            <person name="Farag I.F."/>
            <person name="Doudna J."/>
            <person name="Cate J.H.D."/>
            <person name="Banfield J.F."/>
        </authorList>
    </citation>
    <scope>NUCLEOTIDE SEQUENCE</scope>
    <source>
        <strain evidence="1">NC_groundwater_1664_Pr3_B-0.1um_52_9</strain>
    </source>
</reference>
<dbReference type="AlphaFoldDB" id="A0A9D6Z383"/>
<gene>
    <name evidence="1" type="ORF">HY912_08750</name>
</gene>